<dbReference type="Proteomes" id="UP000824241">
    <property type="component" value="Unassembled WGS sequence"/>
</dbReference>
<dbReference type="InterPro" id="IPR023214">
    <property type="entry name" value="HAD_sf"/>
</dbReference>
<dbReference type="GO" id="GO:0005829">
    <property type="term" value="C:cytosol"/>
    <property type="evidence" value="ECO:0007669"/>
    <property type="project" value="TreeGrafter"/>
</dbReference>
<dbReference type="PANTHER" id="PTHR10000">
    <property type="entry name" value="PHOSPHOSERINE PHOSPHATASE"/>
    <property type="match status" value="1"/>
</dbReference>
<dbReference type="PROSITE" id="PS01229">
    <property type="entry name" value="COF_2"/>
    <property type="match status" value="1"/>
</dbReference>
<sequence length="269" mass="29716">MNPQFSHIRLIASDIDGTLLQGGRTAISERLFTQVRALKGQGIRFCAASGRQHGSLRKLFRPVEKEICYICENGAVVFSPEGEVLSRTPMEREAALRLSHRILEVPQFEVLISGAETSYLIPKSPDYVSHIRYFVGNDVTLIEKPEDIEEDILKVSAYCPDGALQYQESWREEWPQFAVALGGEKWLDCGTASKRDGILGLCKALGISPEDVLAFGDNYNDIPMLQAVGMPVAMEGGPEAVKGLFSCRAACPEEFMEKTLGLGAEFVRK</sequence>
<dbReference type="Gene3D" id="3.40.50.1000">
    <property type="entry name" value="HAD superfamily/HAD-like"/>
    <property type="match status" value="1"/>
</dbReference>
<dbReference type="InterPro" id="IPR036412">
    <property type="entry name" value="HAD-like_sf"/>
</dbReference>
<dbReference type="GO" id="GO:0000287">
    <property type="term" value="F:magnesium ion binding"/>
    <property type="evidence" value="ECO:0007669"/>
    <property type="project" value="TreeGrafter"/>
</dbReference>
<evidence type="ECO:0000313" key="2">
    <source>
        <dbReference type="Proteomes" id="UP000824241"/>
    </source>
</evidence>
<dbReference type="AlphaFoldDB" id="A0A9D1DYF8"/>
<comment type="caution">
    <text evidence="1">The sequence shown here is derived from an EMBL/GenBank/DDBJ whole genome shotgun (WGS) entry which is preliminary data.</text>
</comment>
<dbReference type="GO" id="GO:0016791">
    <property type="term" value="F:phosphatase activity"/>
    <property type="evidence" value="ECO:0007669"/>
    <property type="project" value="TreeGrafter"/>
</dbReference>
<dbReference type="InterPro" id="IPR006379">
    <property type="entry name" value="HAD-SF_hydro_IIB"/>
</dbReference>
<evidence type="ECO:0000313" key="1">
    <source>
        <dbReference type="EMBL" id="HIR61295.1"/>
    </source>
</evidence>
<dbReference type="NCBIfam" id="TIGR01484">
    <property type="entry name" value="HAD-SF-IIB"/>
    <property type="match status" value="1"/>
</dbReference>
<dbReference type="Pfam" id="PF08282">
    <property type="entry name" value="Hydrolase_3"/>
    <property type="match status" value="1"/>
</dbReference>
<gene>
    <name evidence="1" type="ORF">IAB37_06965</name>
</gene>
<dbReference type="EMBL" id="DVHA01000220">
    <property type="protein sequence ID" value="HIR61295.1"/>
    <property type="molecule type" value="Genomic_DNA"/>
</dbReference>
<protein>
    <submittedName>
        <fullName evidence="1">HAD family phosphatase</fullName>
    </submittedName>
</protein>
<organism evidence="1 2">
    <name type="scientific">Candidatus Faecivivens stercoravium</name>
    <dbReference type="NCBI Taxonomy" id="2840803"/>
    <lineage>
        <taxon>Bacteria</taxon>
        <taxon>Bacillati</taxon>
        <taxon>Bacillota</taxon>
        <taxon>Clostridia</taxon>
        <taxon>Eubacteriales</taxon>
        <taxon>Oscillospiraceae</taxon>
        <taxon>Oscillospiraceae incertae sedis</taxon>
        <taxon>Candidatus Faecivivens</taxon>
    </lineage>
</organism>
<dbReference type="SUPFAM" id="SSF56784">
    <property type="entry name" value="HAD-like"/>
    <property type="match status" value="1"/>
</dbReference>
<reference evidence="1" key="2">
    <citation type="journal article" date="2021" name="PeerJ">
        <title>Extensive microbial diversity within the chicken gut microbiome revealed by metagenomics and culture.</title>
        <authorList>
            <person name="Gilroy R."/>
            <person name="Ravi A."/>
            <person name="Getino M."/>
            <person name="Pursley I."/>
            <person name="Horton D.L."/>
            <person name="Alikhan N.F."/>
            <person name="Baker D."/>
            <person name="Gharbi K."/>
            <person name="Hall N."/>
            <person name="Watson M."/>
            <person name="Adriaenssens E.M."/>
            <person name="Foster-Nyarko E."/>
            <person name="Jarju S."/>
            <person name="Secka A."/>
            <person name="Antonio M."/>
            <person name="Oren A."/>
            <person name="Chaudhuri R.R."/>
            <person name="La Ragione R."/>
            <person name="Hildebrand F."/>
            <person name="Pallen M.J."/>
        </authorList>
    </citation>
    <scope>NUCLEOTIDE SEQUENCE</scope>
    <source>
        <strain evidence="1">CHK189-12415</strain>
    </source>
</reference>
<name>A0A9D1DYF8_9FIRM</name>
<dbReference type="Gene3D" id="3.30.1240.10">
    <property type="match status" value="1"/>
</dbReference>
<accession>A0A9D1DYF8</accession>
<proteinExistence type="predicted"/>
<reference evidence="1" key="1">
    <citation type="submission" date="2020-10" db="EMBL/GenBank/DDBJ databases">
        <authorList>
            <person name="Gilroy R."/>
        </authorList>
    </citation>
    <scope>NUCLEOTIDE SEQUENCE</scope>
    <source>
        <strain evidence="1">CHK189-12415</strain>
    </source>
</reference>
<dbReference type="PANTHER" id="PTHR10000:SF53">
    <property type="entry name" value="5-AMINO-6-(5-PHOSPHO-D-RIBITYLAMINO)URACIL PHOSPHATASE YBJI-RELATED"/>
    <property type="match status" value="1"/>
</dbReference>